<dbReference type="GO" id="GO:0004709">
    <property type="term" value="F:MAP kinase kinase kinase activity"/>
    <property type="evidence" value="ECO:0007669"/>
    <property type="project" value="EnsemblFungi"/>
</dbReference>
<dbReference type="OMA" id="VNFDDFH"/>
<feature type="compositionally biased region" description="Low complexity" evidence="8">
    <location>
        <begin position="353"/>
        <end position="365"/>
    </location>
</feature>
<protein>
    <recommendedName>
        <fullName evidence="9">Protein kinase domain-containing protein</fullName>
    </recommendedName>
</protein>
<dbReference type="EMBL" id="HE576752">
    <property type="protein sequence ID" value="CCC67505.1"/>
    <property type="molecule type" value="Genomic_DNA"/>
</dbReference>
<feature type="compositionally biased region" description="Polar residues" evidence="8">
    <location>
        <begin position="499"/>
        <end position="526"/>
    </location>
</feature>
<feature type="compositionally biased region" description="Low complexity" evidence="8">
    <location>
        <begin position="381"/>
        <end position="390"/>
    </location>
</feature>
<feature type="binding site" evidence="7">
    <location>
        <position position="1243"/>
    </location>
    <ligand>
        <name>ATP</name>
        <dbReference type="ChEBI" id="CHEBI:30616"/>
    </ligand>
</feature>
<feature type="region of interest" description="Disordered" evidence="8">
    <location>
        <begin position="1093"/>
        <end position="1146"/>
    </location>
</feature>
<keyword evidence="5" id="KW-0418">Kinase</keyword>
<evidence type="ECO:0000256" key="7">
    <source>
        <dbReference type="PROSITE-ProRule" id="PRU10141"/>
    </source>
</evidence>
<dbReference type="FunCoup" id="G0V7Q7">
    <property type="interactions" value="513"/>
</dbReference>
<evidence type="ECO:0000256" key="3">
    <source>
        <dbReference type="ARBA" id="ARBA00022679"/>
    </source>
</evidence>
<feature type="compositionally biased region" description="Low complexity" evidence="8">
    <location>
        <begin position="541"/>
        <end position="556"/>
    </location>
</feature>
<dbReference type="Proteomes" id="UP000001640">
    <property type="component" value="Chromosome 1"/>
</dbReference>
<dbReference type="GO" id="GO:0030010">
    <property type="term" value="P:establishment of cell polarity"/>
    <property type="evidence" value="ECO:0007669"/>
    <property type="project" value="EnsemblFungi"/>
</dbReference>
<evidence type="ECO:0000256" key="8">
    <source>
        <dbReference type="SAM" id="MobiDB-lite"/>
    </source>
</evidence>
<dbReference type="Pfam" id="PF00069">
    <property type="entry name" value="Pkinase"/>
    <property type="match status" value="1"/>
</dbReference>
<feature type="region of interest" description="Disordered" evidence="8">
    <location>
        <begin position="472"/>
        <end position="561"/>
    </location>
</feature>
<sequence>MPFLRKITGNGTHSRSGSNSSIKLNNQNTPQQSTTKHPLPKISSRKNLSGDYRDSVVSNGSAISHDFKTNSSMPSSNVSTPNYDTKSNITSPIFQNNSSEENHLIGSTSSTMSGITMISESQKNDSRKSSGGSTNSLSFDKLILSWDPTDPDEWTMQRVISWFKFHEFPDTWMNFFRRHQLYGHNFIKLLAYENFAIIERFLPQNKNGSYTRFQHLLKKTMTKNVNNTHHIRQKSLEKSKSSRSSSDSIKLKNKSQDENQSSSSSSSRSASESALTPTKSGPSFKTETTPLSTTRTHQKTKSASSLYRRSFISLRGSSSSNSSNHTKSPSSNIKLYIPSRPESISELNNGNINSSSSTPNKNTTPPKSPSYPGLFKRHQKSNSSESSLLNTLFGTSNTNNSTPKEIANSSNLSNYTTSNSSRSSASSNSNHRHSASCESLSKIRGIESSSPSLLRQSSTFHEEKGTIWEKLKRRSQVMSQHPTVSSSLSIPSPSPTMSANSSITTLTPNGGNISPTPLSTPNTKLIPSQKPIPSKTPKKLNTSASTTNTNNNSNNNIIKDTVNVSKPPIDRMFFPQKKLDEKSDVEKRYILVTKDNVSFIPINIGPIKSLDKLRDLIMLKLNLSNTNFAMHMTDFNHDIGITIPDSVLETFTNYGFNDTTGKFFIKDLNKLPKRRSRAATVSSENHFRSLKSKSSAGSMASSMVTNNDEASIATSSSDITSFDDFASANGRRYPQTPSYYYDAVSNNANASNNNSNGTNEELNYWNYKDHAVLEEKVGGASKLQTKTAPKFNLILPEKNIIPKLPSSSSDKKGTFQILRKEEASEIDFNKRRESPYSKPELAPKREAPKPPTNVSPQRVLSISSQSSTIPGTLRRTTTKIYRNGKVKRREPPIISTSADSVSPSNEHIVTSYTPGSTNVLVPQPYKGANPDVPRKVKSDDDTVLNPISAFMNKQRVNRSNSTISTSNSIFHSPSPLLKRGSTRRIVSSTSAADVFEENDITFADVPSLSDSDGNDDNDTSSSDDIIWASKKPSVSEDRPEPPSNDDMVLKPIKSEDNDKIERKMTLRPSPEVVYQNLEKFFPSADLDKPVVEGMASPTSPRSIDHNIFQTTNSDTPRSSAPTSPIAHSKPTLSESPTDTLKNPSLRNNVLKLPRRTKTIRTIAHEASEKRKKSIKLKRQNTKMWGTRTVEVTEKQLVSINKSRNSKGEYKEFAWMKGEMIGKGSFGAVYLCLNVTTGEMMAVKQVEVPKYSSQDEAIISTVEALRSEVSTLKDLDHLNIVQYLGFENKDNIYSLFLEYVAGGSVGSLIRMYGRFDEPLIRHLNTQVLRGLAYLHSRGILHRDMKADNLLLDQDGVCKISDFGISRKSKDIYSNSDMTMRGTVFWMAPEMVDTKQGYSAKVDIWSLGCIVLEMFAGKRPWSNYEVVAAMFKIGKSKSAPPIPPDTLPLISQNGRDFLDACFEIDPDNRPTADNLLSHPFSAVDPYFDFKTTKLASFIKSNDKINSTKLRVISQEKK</sequence>
<evidence type="ECO:0000259" key="9">
    <source>
        <dbReference type="PROSITE" id="PS50011"/>
    </source>
</evidence>
<dbReference type="PANTHER" id="PTHR11584">
    <property type="entry name" value="SERINE/THREONINE PROTEIN KINASE"/>
    <property type="match status" value="1"/>
</dbReference>
<evidence type="ECO:0000256" key="4">
    <source>
        <dbReference type="ARBA" id="ARBA00022741"/>
    </source>
</evidence>
<dbReference type="InterPro" id="IPR008271">
    <property type="entry name" value="Ser/Thr_kinase_AS"/>
</dbReference>
<reference evidence="10 11" key="1">
    <citation type="journal article" date="2011" name="Proc. Natl. Acad. Sci. U.S.A.">
        <title>Evolutionary erosion of yeast sex chromosomes by mating-type switching accidents.</title>
        <authorList>
            <person name="Gordon J.L."/>
            <person name="Armisen D."/>
            <person name="Proux-Wera E."/>
            <person name="Oheigeartaigh S.S."/>
            <person name="Byrne K.P."/>
            <person name="Wolfe K.H."/>
        </authorList>
    </citation>
    <scope>NUCLEOTIDE SEQUENCE [LARGE SCALE GENOMIC DNA]</scope>
    <source>
        <strain evidence="11">ATCC 76901 / BCRC 22586 / CBS 4309 / NBRC 1992 / NRRL Y-12630</strain>
    </source>
</reference>
<feature type="region of interest" description="Disordered" evidence="8">
    <location>
        <begin position="958"/>
        <end position="982"/>
    </location>
</feature>
<dbReference type="InterPro" id="IPR011009">
    <property type="entry name" value="Kinase-like_dom_sf"/>
</dbReference>
<gene>
    <name evidence="10" type="primary">NCAS0A09470</name>
    <name evidence="10" type="ordered locus">NCAS_0A09470</name>
</gene>
<keyword evidence="2" id="KW-0723">Serine/threonine-protein kinase</keyword>
<feature type="compositionally biased region" description="Polar residues" evidence="8">
    <location>
        <begin position="69"/>
        <end position="99"/>
    </location>
</feature>
<evidence type="ECO:0000313" key="11">
    <source>
        <dbReference type="Proteomes" id="UP000001640"/>
    </source>
</evidence>
<dbReference type="FunFam" id="1.10.510.10:FF:000182">
    <property type="entry name" value="MAP kinase kinase kinase mkh1"/>
    <property type="match status" value="1"/>
</dbReference>
<evidence type="ECO:0000256" key="6">
    <source>
        <dbReference type="ARBA" id="ARBA00022840"/>
    </source>
</evidence>
<comment type="similarity">
    <text evidence="1">Belongs to the protein kinase superfamily. STE Ser/Thr protein kinase family. MAP kinase kinase kinase subfamily.</text>
</comment>
<dbReference type="SMART" id="SM00220">
    <property type="entry name" value="S_TKc"/>
    <property type="match status" value="1"/>
</dbReference>
<dbReference type="Gene3D" id="1.10.510.10">
    <property type="entry name" value="Transferase(Phosphotransferase) domain 1"/>
    <property type="match status" value="1"/>
</dbReference>
<dbReference type="GO" id="GO:0010447">
    <property type="term" value="P:response to acidic pH"/>
    <property type="evidence" value="ECO:0007669"/>
    <property type="project" value="EnsemblFungi"/>
</dbReference>
<keyword evidence="4 7" id="KW-0547">Nucleotide-binding</keyword>
<proteinExistence type="inferred from homology"/>
<organism evidence="10 11">
    <name type="scientific">Naumovozyma castellii</name>
    <name type="common">Yeast</name>
    <name type="synonym">Saccharomyces castellii</name>
    <dbReference type="NCBI Taxonomy" id="27288"/>
    <lineage>
        <taxon>Eukaryota</taxon>
        <taxon>Fungi</taxon>
        <taxon>Dikarya</taxon>
        <taxon>Ascomycota</taxon>
        <taxon>Saccharomycotina</taxon>
        <taxon>Saccharomycetes</taxon>
        <taxon>Saccharomycetales</taxon>
        <taxon>Saccharomycetaceae</taxon>
        <taxon>Naumovozyma</taxon>
    </lineage>
</organism>
<dbReference type="GO" id="GO:0030968">
    <property type="term" value="P:endoplasmic reticulum unfolded protein response"/>
    <property type="evidence" value="ECO:0007669"/>
    <property type="project" value="EnsemblFungi"/>
</dbReference>
<feature type="compositionally biased region" description="Low complexity" evidence="8">
    <location>
        <begin position="310"/>
        <end position="332"/>
    </location>
</feature>
<dbReference type="SUPFAM" id="SSF56112">
    <property type="entry name" value="Protein kinase-like (PK-like)"/>
    <property type="match status" value="1"/>
</dbReference>
<dbReference type="FunFam" id="3.30.200.20:FF:000387">
    <property type="entry name" value="Serine/threonine-protein kinase STE11"/>
    <property type="match status" value="1"/>
</dbReference>
<feature type="region of interest" description="Disordered" evidence="8">
    <location>
        <begin position="1004"/>
        <end position="1062"/>
    </location>
</feature>
<feature type="compositionally biased region" description="Low complexity" evidence="8">
    <location>
        <begin position="408"/>
        <end position="429"/>
    </location>
</feature>
<feature type="compositionally biased region" description="Low complexity" evidence="8">
    <location>
        <begin position="959"/>
        <end position="969"/>
    </location>
</feature>
<dbReference type="PROSITE" id="PS50011">
    <property type="entry name" value="PROTEIN_KINASE_DOM"/>
    <property type="match status" value="1"/>
</dbReference>
<dbReference type="RefSeq" id="XP_003673886.1">
    <property type="nucleotide sequence ID" value="XM_003673838.1"/>
</dbReference>
<feature type="region of interest" description="Disordered" evidence="8">
    <location>
        <begin position="920"/>
        <end position="940"/>
    </location>
</feature>
<dbReference type="KEGG" id="ncs:NCAS_0A09470"/>
<dbReference type="GO" id="GO:0000425">
    <property type="term" value="P:pexophagy"/>
    <property type="evidence" value="ECO:0007669"/>
    <property type="project" value="EnsemblFungi"/>
</dbReference>
<dbReference type="STRING" id="1064592.G0V7Q7"/>
<evidence type="ECO:0000256" key="2">
    <source>
        <dbReference type="ARBA" id="ARBA00022527"/>
    </source>
</evidence>
<feature type="compositionally biased region" description="Polar residues" evidence="8">
    <location>
        <begin position="392"/>
        <end position="403"/>
    </location>
</feature>
<dbReference type="GO" id="GO:0000196">
    <property type="term" value="P:cell integrity MAPK cascade"/>
    <property type="evidence" value="ECO:0007669"/>
    <property type="project" value="EnsemblFungi"/>
</dbReference>
<feature type="compositionally biased region" description="Low complexity" evidence="8">
    <location>
        <begin position="482"/>
        <end position="498"/>
    </location>
</feature>
<evidence type="ECO:0000313" key="10">
    <source>
        <dbReference type="EMBL" id="CCC67505.1"/>
    </source>
</evidence>
<feature type="region of interest" description="Disordered" evidence="8">
    <location>
        <begin position="826"/>
        <end position="870"/>
    </location>
</feature>
<evidence type="ECO:0000256" key="5">
    <source>
        <dbReference type="ARBA" id="ARBA00022777"/>
    </source>
</evidence>
<feature type="compositionally biased region" description="Polar residues" evidence="8">
    <location>
        <begin position="274"/>
        <end position="307"/>
    </location>
</feature>
<feature type="compositionally biased region" description="Polar residues" evidence="8">
    <location>
        <begin position="9"/>
        <end position="36"/>
    </location>
</feature>
<feature type="compositionally biased region" description="Polar residues" evidence="8">
    <location>
        <begin position="1130"/>
        <end position="1146"/>
    </location>
</feature>
<feature type="compositionally biased region" description="Low complexity" evidence="8">
    <location>
        <begin position="261"/>
        <end position="273"/>
    </location>
</feature>
<name>G0V7Q7_NAUCA</name>
<keyword evidence="3" id="KW-0808">Transferase</keyword>
<accession>G0V7Q7</accession>
<dbReference type="PROSITE" id="PS00107">
    <property type="entry name" value="PROTEIN_KINASE_ATP"/>
    <property type="match status" value="1"/>
</dbReference>
<evidence type="ECO:0000256" key="1">
    <source>
        <dbReference type="ARBA" id="ARBA00006529"/>
    </source>
</evidence>
<dbReference type="OrthoDB" id="266718at2759"/>
<feature type="compositionally biased region" description="Basic and acidic residues" evidence="8">
    <location>
        <begin position="1052"/>
        <end position="1062"/>
    </location>
</feature>
<dbReference type="InterPro" id="IPR000719">
    <property type="entry name" value="Prot_kinase_dom"/>
</dbReference>
<dbReference type="eggNOG" id="KOG0198">
    <property type="taxonomic scope" value="Eukaryota"/>
</dbReference>
<dbReference type="GeneID" id="96900984"/>
<feature type="compositionally biased region" description="Polar residues" evidence="8">
    <location>
        <begin position="1096"/>
        <end position="1122"/>
    </location>
</feature>
<feature type="compositionally biased region" description="Basic and acidic residues" evidence="8">
    <location>
        <begin position="826"/>
        <end position="848"/>
    </location>
</feature>
<feature type="region of interest" description="Disordered" evidence="8">
    <location>
        <begin position="1"/>
        <end position="111"/>
    </location>
</feature>
<dbReference type="PANTHER" id="PTHR11584:SF369">
    <property type="entry name" value="MITOGEN-ACTIVATED PROTEIN KINASE KINASE KINASE 19-RELATED"/>
    <property type="match status" value="1"/>
</dbReference>
<dbReference type="PROSITE" id="PS00108">
    <property type="entry name" value="PROTEIN_KINASE_ST"/>
    <property type="match status" value="1"/>
</dbReference>
<dbReference type="GO" id="GO:0060237">
    <property type="term" value="P:regulation of fungal-type cell wall organization"/>
    <property type="evidence" value="ECO:0007669"/>
    <property type="project" value="EnsemblFungi"/>
</dbReference>
<feature type="compositionally biased region" description="Polar residues" evidence="8">
    <location>
        <begin position="852"/>
        <end position="870"/>
    </location>
</feature>
<dbReference type="InParanoid" id="G0V7Q7"/>
<reference key="2">
    <citation type="submission" date="2011-08" db="EMBL/GenBank/DDBJ databases">
        <title>Genome sequence of Naumovozyma castellii.</title>
        <authorList>
            <person name="Gordon J.L."/>
            <person name="Armisen D."/>
            <person name="Proux-Wera E."/>
            <person name="OhEigeartaigh S.S."/>
            <person name="Byrne K.P."/>
            <person name="Wolfe K.H."/>
        </authorList>
    </citation>
    <scope>NUCLEOTIDE SEQUENCE</scope>
    <source>
        <strain>Type strain:CBS 4309</strain>
    </source>
</reference>
<keyword evidence="6 7" id="KW-0067">ATP-binding</keyword>
<keyword evidence="11" id="KW-1185">Reference proteome</keyword>
<dbReference type="GO" id="GO:0005524">
    <property type="term" value="F:ATP binding"/>
    <property type="evidence" value="ECO:0007669"/>
    <property type="project" value="UniProtKB-UniRule"/>
</dbReference>
<feature type="domain" description="Protein kinase" evidence="9">
    <location>
        <begin position="1214"/>
        <end position="1479"/>
    </location>
</feature>
<dbReference type="HOGENOM" id="CLU_002516_0_0_1"/>
<feature type="region of interest" description="Disordered" evidence="8">
    <location>
        <begin position="223"/>
        <end position="443"/>
    </location>
</feature>
<dbReference type="InterPro" id="IPR017441">
    <property type="entry name" value="Protein_kinase_ATP_BS"/>
</dbReference>